<organism evidence="1 2">
    <name type="scientific">Petrolisthes manimaculis</name>
    <dbReference type="NCBI Taxonomy" id="1843537"/>
    <lineage>
        <taxon>Eukaryota</taxon>
        <taxon>Metazoa</taxon>
        <taxon>Ecdysozoa</taxon>
        <taxon>Arthropoda</taxon>
        <taxon>Crustacea</taxon>
        <taxon>Multicrustacea</taxon>
        <taxon>Malacostraca</taxon>
        <taxon>Eumalacostraca</taxon>
        <taxon>Eucarida</taxon>
        <taxon>Decapoda</taxon>
        <taxon>Pleocyemata</taxon>
        <taxon>Anomura</taxon>
        <taxon>Galatheoidea</taxon>
        <taxon>Porcellanidae</taxon>
        <taxon>Petrolisthes</taxon>
    </lineage>
</organism>
<dbReference type="Proteomes" id="UP001292094">
    <property type="component" value="Unassembled WGS sequence"/>
</dbReference>
<gene>
    <name evidence="1" type="ORF">Pmani_039512</name>
</gene>
<dbReference type="AlphaFoldDB" id="A0AAE1TLA0"/>
<name>A0AAE1TLA0_9EUCA</name>
<dbReference type="EMBL" id="JAWZYT010006867">
    <property type="protein sequence ID" value="KAK4287419.1"/>
    <property type="molecule type" value="Genomic_DNA"/>
</dbReference>
<sequence>MPSVCPPTPPSSWGGVVTGFDCADPALWLLRRREQRLCCLPRVSTLHRPQPAAAARTANTYFGRTDINFLE</sequence>
<reference evidence="1" key="1">
    <citation type="submission" date="2023-11" db="EMBL/GenBank/DDBJ databases">
        <title>Genome assemblies of two species of porcelain crab, Petrolisthes cinctipes and Petrolisthes manimaculis (Anomura: Porcellanidae).</title>
        <authorList>
            <person name="Angst P."/>
        </authorList>
    </citation>
    <scope>NUCLEOTIDE SEQUENCE</scope>
    <source>
        <strain evidence="1">PB745_02</strain>
        <tissue evidence="1">Gill</tissue>
    </source>
</reference>
<protein>
    <submittedName>
        <fullName evidence="1">Uncharacterized protein</fullName>
    </submittedName>
</protein>
<comment type="caution">
    <text evidence="1">The sequence shown here is derived from an EMBL/GenBank/DDBJ whole genome shotgun (WGS) entry which is preliminary data.</text>
</comment>
<proteinExistence type="predicted"/>
<keyword evidence="2" id="KW-1185">Reference proteome</keyword>
<evidence type="ECO:0000313" key="1">
    <source>
        <dbReference type="EMBL" id="KAK4287419.1"/>
    </source>
</evidence>
<evidence type="ECO:0000313" key="2">
    <source>
        <dbReference type="Proteomes" id="UP001292094"/>
    </source>
</evidence>
<accession>A0AAE1TLA0</accession>